<dbReference type="OrthoDB" id="212302at2157"/>
<dbReference type="Proteomes" id="UP000243250">
    <property type="component" value="Unassembled WGS sequence"/>
</dbReference>
<evidence type="ECO:0000313" key="2">
    <source>
        <dbReference type="EMBL" id="SFR52784.1"/>
    </source>
</evidence>
<evidence type="ECO:0000259" key="1">
    <source>
        <dbReference type="PROSITE" id="PS51186"/>
    </source>
</evidence>
<dbReference type="AlphaFoldDB" id="A0A1I6HEI5"/>
<dbReference type="EMBL" id="FOYS01000003">
    <property type="protein sequence ID" value="SFR52784.1"/>
    <property type="molecule type" value="Genomic_DNA"/>
</dbReference>
<dbReference type="InterPro" id="IPR036527">
    <property type="entry name" value="SCP2_sterol-bd_dom_sf"/>
</dbReference>
<reference evidence="3" key="1">
    <citation type="submission" date="2016-10" db="EMBL/GenBank/DDBJ databases">
        <authorList>
            <person name="Varghese N."/>
            <person name="Submissions S."/>
        </authorList>
    </citation>
    <scope>NUCLEOTIDE SEQUENCE [LARGE SCALE GENOMIC DNA]</scope>
    <source>
        <strain evidence="3">CGMCC 1.8711</strain>
    </source>
</reference>
<dbReference type="Gene3D" id="3.30.1050.10">
    <property type="entry name" value="SCP2 sterol-binding domain"/>
    <property type="match status" value="1"/>
</dbReference>
<dbReference type="Pfam" id="PF17668">
    <property type="entry name" value="Acetyltransf_17"/>
    <property type="match status" value="1"/>
</dbReference>
<dbReference type="SUPFAM" id="SSF55718">
    <property type="entry name" value="SCP-like"/>
    <property type="match status" value="1"/>
</dbReference>
<organism evidence="2 3">
    <name type="scientific">Halogeometricum limi</name>
    <dbReference type="NCBI Taxonomy" id="555875"/>
    <lineage>
        <taxon>Archaea</taxon>
        <taxon>Methanobacteriati</taxon>
        <taxon>Methanobacteriota</taxon>
        <taxon>Stenosarchaea group</taxon>
        <taxon>Halobacteria</taxon>
        <taxon>Halobacteriales</taxon>
        <taxon>Haloferacaceae</taxon>
        <taxon>Halogeometricum</taxon>
    </lineage>
</organism>
<dbReference type="STRING" id="555875.SAMN04488124_2133"/>
<dbReference type="PANTHER" id="PTHR37817">
    <property type="entry name" value="N-ACETYLTRANSFERASE EIS"/>
    <property type="match status" value="1"/>
</dbReference>
<dbReference type="InterPro" id="IPR051554">
    <property type="entry name" value="Acetyltransferase_Eis"/>
</dbReference>
<dbReference type="GO" id="GO:0034069">
    <property type="term" value="F:aminoglycoside N-acetyltransferase activity"/>
    <property type="evidence" value="ECO:0007669"/>
    <property type="project" value="TreeGrafter"/>
</dbReference>
<dbReference type="InterPro" id="IPR041380">
    <property type="entry name" value="Acetyltransf_17"/>
</dbReference>
<keyword evidence="3" id="KW-1185">Reference proteome</keyword>
<dbReference type="InterPro" id="IPR016181">
    <property type="entry name" value="Acyl_CoA_acyltransferase"/>
</dbReference>
<gene>
    <name evidence="2" type="ORF">SAMN04488124_2133</name>
</gene>
<keyword evidence="2" id="KW-0808">Transferase</keyword>
<dbReference type="GO" id="GO:0030649">
    <property type="term" value="P:aminoglycoside antibiotic catabolic process"/>
    <property type="evidence" value="ECO:0007669"/>
    <property type="project" value="TreeGrafter"/>
</dbReference>
<dbReference type="Gene3D" id="3.40.630.30">
    <property type="match status" value="2"/>
</dbReference>
<dbReference type="InterPro" id="IPR000182">
    <property type="entry name" value="GNAT_dom"/>
</dbReference>
<protein>
    <submittedName>
        <fullName evidence="2">Predicted acetyltransferase</fullName>
    </submittedName>
</protein>
<dbReference type="RefSeq" id="WP_089880424.1">
    <property type="nucleotide sequence ID" value="NZ_FOYS01000003.1"/>
</dbReference>
<dbReference type="PANTHER" id="PTHR37817:SF1">
    <property type="entry name" value="N-ACETYLTRANSFERASE EIS"/>
    <property type="match status" value="1"/>
</dbReference>
<dbReference type="Pfam" id="PF13530">
    <property type="entry name" value="SCP2_2"/>
    <property type="match status" value="1"/>
</dbReference>
<proteinExistence type="predicted"/>
<accession>A0A1I6HEI5</accession>
<dbReference type="Pfam" id="PF13527">
    <property type="entry name" value="Acetyltransf_9"/>
    <property type="match status" value="1"/>
</dbReference>
<dbReference type="InterPro" id="IPR025559">
    <property type="entry name" value="Eis_dom"/>
</dbReference>
<dbReference type="SUPFAM" id="SSF55729">
    <property type="entry name" value="Acyl-CoA N-acyltransferases (Nat)"/>
    <property type="match status" value="1"/>
</dbReference>
<dbReference type="PROSITE" id="PS51186">
    <property type="entry name" value="GNAT"/>
    <property type="match status" value="1"/>
</dbReference>
<sequence length="408" mass="46002">MHLRTLPEDHRDAFRAMVDYAFRPAEGPDWDDRDRDWPDLFTAFGYYDTDADADAPTETLSPDDIVTVCGSYDFTARVRGDWHAMPGVSAVASPPEHRRRGTVGGMLDALLERYRAEGAAFSALWPFEYGFYRRFGWATGSNYATATLPPEELADVVPDPAGFFRTLDADEDLAAIRAVHEAWATEELAVRRTDGWWRERVFRGWKKDPYVYGWFDDEETLCGYLVYTVSEDGDDREMRVWECAYADEEARSHLLRFCRDHDSQVANVTFTSLPEWARPIDELPDPRAATLEVKPGPMVRIVDVEAALSSLSYERRDSVVLAVDDDRCAWNDGTFELRVDAAGARVNRVESETPDAELDVGALSQLAVGARDAAALERVGNLTVSDAPVRSTLDGLFPRERTFLREGF</sequence>
<evidence type="ECO:0000313" key="3">
    <source>
        <dbReference type="Proteomes" id="UP000243250"/>
    </source>
</evidence>
<feature type="domain" description="N-acetyltransferase" evidence="1">
    <location>
        <begin position="1"/>
        <end position="160"/>
    </location>
</feature>
<name>A0A1I6HEI5_9EURY</name>